<dbReference type="InterPro" id="IPR011047">
    <property type="entry name" value="Quinoprotein_ADH-like_sf"/>
</dbReference>
<organism evidence="6 7">
    <name type="scientific">Cupriavidus basilensis</name>
    <dbReference type="NCBI Taxonomy" id="68895"/>
    <lineage>
        <taxon>Bacteria</taxon>
        <taxon>Pseudomonadati</taxon>
        <taxon>Pseudomonadota</taxon>
        <taxon>Betaproteobacteria</taxon>
        <taxon>Burkholderiales</taxon>
        <taxon>Burkholderiaceae</taxon>
        <taxon>Cupriavidus</taxon>
    </lineage>
</organism>
<dbReference type="EMBL" id="CP010536">
    <property type="protein sequence ID" value="AJG18500.1"/>
    <property type="molecule type" value="Genomic_DNA"/>
</dbReference>
<dbReference type="KEGG" id="cbw:RR42_m1093"/>
<comment type="similarity">
    <text evidence="2">Belongs to the bacterial PQQ dehydrogenase family.</text>
</comment>
<dbReference type="Proteomes" id="UP000031843">
    <property type="component" value="Chromosome main"/>
</dbReference>
<dbReference type="InterPro" id="IPR002372">
    <property type="entry name" value="PQQ_rpt_dom"/>
</dbReference>
<evidence type="ECO:0000259" key="5">
    <source>
        <dbReference type="Pfam" id="PF01011"/>
    </source>
</evidence>
<evidence type="ECO:0000313" key="6">
    <source>
        <dbReference type="EMBL" id="AJG18500.1"/>
    </source>
</evidence>
<dbReference type="Pfam" id="PF01011">
    <property type="entry name" value="PQQ"/>
    <property type="match status" value="2"/>
</dbReference>
<evidence type="ECO:0000256" key="1">
    <source>
        <dbReference type="ARBA" id="ARBA00001931"/>
    </source>
</evidence>
<evidence type="ECO:0000256" key="4">
    <source>
        <dbReference type="SAM" id="SignalP"/>
    </source>
</evidence>
<dbReference type="SMART" id="SM00564">
    <property type="entry name" value="PQQ"/>
    <property type="match status" value="6"/>
</dbReference>
<dbReference type="STRING" id="68895.RR42_m1093"/>
<reference evidence="6 7" key="1">
    <citation type="journal article" date="2015" name="Genome Announc.">
        <title>Complete Genome Sequence of Cupriavidus basilensis 4G11, Isolated from the Oak Ridge Field Research Center Site.</title>
        <authorList>
            <person name="Ray J."/>
            <person name="Waters R.J."/>
            <person name="Skerker J.M."/>
            <person name="Kuehl J.V."/>
            <person name="Price M.N."/>
            <person name="Huang J."/>
            <person name="Chakraborty R."/>
            <person name="Arkin A.P."/>
            <person name="Deutschbauer A."/>
        </authorList>
    </citation>
    <scope>NUCLEOTIDE SEQUENCE [LARGE SCALE GENOMIC DNA]</scope>
    <source>
        <strain evidence="6">4G11</strain>
    </source>
</reference>
<comment type="cofactor">
    <cofactor evidence="1">
        <name>pyrroloquinoline quinone</name>
        <dbReference type="ChEBI" id="CHEBI:58442"/>
    </cofactor>
</comment>
<sequence>MLSSRSHARVPLPLLLLALAAAAAALIPAAFGADEIQGGATTPGAAMTRPLPPVTQAQLDAAGNDARDWVHSNGSYVQTRYYPGSQINTRNVAKLKPAFLFQTAVLESMETAPIVVNGVMFLTTSYNHVYAIDAVTGKEFWHYKHKMGPITTFCCGPNNRGVAVSGDRVFMGTLDARLVALDARTGKLLWETQIADPELGYSETMAPVVVDDKILIGTNGGEYGIRGFLKAYSATDGKLLWTFYTIPEKGHEGVWATRDATGRDMKRDIAAEKKQLADKGGDFYKALGGGVWMPPAIDRKNRMAIFVVGNPSPDLYGAIRPGDNLYTDSMVAVDLDTGAYKWHSQYIAHDVWDLDAVSPPILVDVRDKNGQMIPGVIHGGKTGHVYVHDRRDGRLIRFSQAMIPQEDMWTLPTANGARMLPGANGGVEWSPMAFNPKTRMAYAANLHQPMTYQVEASPYPGGKLWLGGAFKTIPAEAQWGKLSAVNIDTGKVVWDYKTDQPLIGGVLATAGGLVFNGEGNGLFRAFDAATGKKLWEYQCGAGVNAPAVSYMVGGKQYIAVAAGGNTQLDFKRGNSVLVFAVQ</sequence>
<feature type="signal peptide" evidence="4">
    <location>
        <begin position="1"/>
        <end position="32"/>
    </location>
</feature>
<keyword evidence="7" id="KW-1185">Reference proteome</keyword>
<dbReference type="InterPro" id="IPR018391">
    <property type="entry name" value="PQQ_b-propeller_rpt"/>
</dbReference>
<name>A0A0C4Y652_9BURK</name>
<keyword evidence="4" id="KW-0732">Signal</keyword>
<feature type="chain" id="PRO_5002185466" evidence="4">
    <location>
        <begin position="33"/>
        <end position="582"/>
    </location>
</feature>
<feature type="domain" description="Pyrrolo-quinoline quinone repeat" evidence="5">
    <location>
        <begin position="478"/>
        <end position="558"/>
    </location>
</feature>
<dbReference type="OrthoDB" id="9794322at2"/>
<feature type="domain" description="Pyrrolo-quinoline quinone repeat" evidence="5">
    <location>
        <begin position="69"/>
        <end position="405"/>
    </location>
</feature>
<dbReference type="GO" id="GO:0016491">
    <property type="term" value="F:oxidoreductase activity"/>
    <property type="evidence" value="ECO:0007669"/>
    <property type="project" value="UniProtKB-KW"/>
</dbReference>
<evidence type="ECO:0000256" key="3">
    <source>
        <dbReference type="ARBA" id="ARBA00023002"/>
    </source>
</evidence>
<dbReference type="AlphaFoldDB" id="A0A0C4Y652"/>
<accession>A0A0C4Y652</accession>
<dbReference type="PANTHER" id="PTHR32303">
    <property type="entry name" value="QUINOPROTEIN ALCOHOL DEHYDROGENASE (CYTOCHROME C)"/>
    <property type="match status" value="1"/>
</dbReference>
<evidence type="ECO:0000256" key="2">
    <source>
        <dbReference type="ARBA" id="ARBA00008156"/>
    </source>
</evidence>
<evidence type="ECO:0000313" key="7">
    <source>
        <dbReference type="Proteomes" id="UP000031843"/>
    </source>
</evidence>
<dbReference type="SUPFAM" id="SSF50998">
    <property type="entry name" value="Quinoprotein alcohol dehydrogenase-like"/>
    <property type="match status" value="1"/>
</dbReference>
<keyword evidence="3" id="KW-0560">Oxidoreductase</keyword>
<protein>
    <submittedName>
        <fullName evidence="6">Quino(Hemo)protein alcohol dehydrogenase, PQQ-dependent</fullName>
    </submittedName>
</protein>
<dbReference type="RefSeq" id="WP_043344667.1">
    <property type="nucleotide sequence ID" value="NZ_CP010536.1"/>
</dbReference>
<dbReference type="Gene3D" id="2.140.10.10">
    <property type="entry name" value="Quinoprotein alcohol dehydrogenase-like superfamily"/>
    <property type="match status" value="1"/>
</dbReference>
<proteinExistence type="inferred from homology"/>
<gene>
    <name evidence="6" type="ORF">RR42_m1093</name>
</gene>